<sequence>MAAVVMRLEAVSDAPLDIVLSLLLPLMKLLCCYPRNTMMQT</sequence>
<dbReference type="AlphaFoldDB" id="A0A6A4PNW2"/>
<keyword evidence="2" id="KW-1185">Reference proteome</keyword>
<organism evidence="1 2">
    <name type="scientific">Lupinus albus</name>
    <name type="common">White lupine</name>
    <name type="synonym">Lupinus termis</name>
    <dbReference type="NCBI Taxonomy" id="3870"/>
    <lineage>
        <taxon>Eukaryota</taxon>
        <taxon>Viridiplantae</taxon>
        <taxon>Streptophyta</taxon>
        <taxon>Embryophyta</taxon>
        <taxon>Tracheophyta</taxon>
        <taxon>Spermatophyta</taxon>
        <taxon>Magnoliopsida</taxon>
        <taxon>eudicotyledons</taxon>
        <taxon>Gunneridae</taxon>
        <taxon>Pentapetalae</taxon>
        <taxon>rosids</taxon>
        <taxon>fabids</taxon>
        <taxon>Fabales</taxon>
        <taxon>Fabaceae</taxon>
        <taxon>Papilionoideae</taxon>
        <taxon>50 kb inversion clade</taxon>
        <taxon>genistoids sensu lato</taxon>
        <taxon>core genistoids</taxon>
        <taxon>Genisteae</taxon>
        <taxon>Lupinus</taxon>
    </lineage>
</organism>
<gene>
    <name evidence="1" type="ORF">Lalb_Chr12g0207791</name>
</gene>
<dbReference type="Proteomes" id="UP000447434">
    <property type="component" value="Chromosome 12"/>
</dbReference>
<comment type="caution">
    <text evidence="1">The sequence shown here is derived from an EMBL/GenBank/DDBJ whole genome shotgun (WGS) entry which is preliminary data.</text>
</comment>
<reference evidence="2" key="1">
    <citation type="journal article" date="2020" name="Nat. Commun.">
        <title>Genome sequence of the cluster root forming white lupin.</title>
        <authorList>
            <person name="Hufnagel B."/>
            <person name="Marques A."/>
            <person name="Soriano A."/>
            <person name="Marques L."/>
            <person name="Divol F."/>
            <person name="Doumas P."/>
            <person name="Sallet E."/>
            <person name="Mancinotti D."/>
            <person name="Carrere S."/>
            <person name="Marande W."/>
            <person name="Arribat S."/>
            <person name="Keller J."/>
            <person name="Huneau C."/>
            <person name="Blein T."/>
            <person name="Aime D."/>
            <person name="Laguerre M."/>
            <person name="Taylor J."/>
            <person name="Schubert V."/>
            <person name="Nelson M."/>
            <person name="Geu-Flores F."/>
            <person name="Crespi M."/>
            <person name="Gallardo-Guerrero K."/>
            <person name="Delaux P.-M."/>
            <person name="Salse J."/>
            <person name="Berges H."/>
            <person name="Guyot R."/>
            <person name="Gouzy J."/>
            <person name="Peret B."/>
        </authorList>
    </citation>
    <scope>NUCLEOTIDE SEQUENCE [LARGE SCALE GENOMIC DNA]</scope>
    <source>
        <strain evidence="2">cv. Amiga</strain>
    </source>
</reference>
<name>A0A6A4PNW2_LUPAL</name>
<accession>A0A6A4PNW2</accession>
<proteinExistence type="predicted"/>
<dbReference type="EMBL" id="WOCE01000012">
    <property type="protein sequence ID" value="KAE9603182.1"/>
    <property type="molecule type" value="Genomic_DNA"/>
</dbReference>
<protein>
    <submittedName>
        <fullName evidence="1">Uncharacterized protein</fullName>
    </submittedName>
</protein>
<evidence type="ECO:0000313" key="2">
    <source>
        <dbReference type="Proteomes" id="UP000447434"/>
    </source>
</evidence>
<evidence type="ECO:0000313" key="1">
    <source>
        <dbReference type="EMBL" id="KAE9603182.1"/>
    </source>
</evidence>